<dbReference type="InterPro" id="IPR002514">
    <property type="entry name" value="Transposase_8"/>
</dbReference>
<evidence type="ECO:0000313" key="3">
    <source>
        <dbReference type="Proteomes" id="UP001225788"/>
    </source>
</evidence>
<accession>A0ABY9K3Q4</accession>
<gene>
    <name evidence="2" type="ORF">Q9315_08345</name>
</gene>
<dbReference type="SUPFAM" id="SSF48295">
    <property type="entry name" value="TrpR-like"/>
    <property type="match status" value="1"/>
</dbReference>
<dbReference type="InterPro" id="IPR010921">
    <property type="entry name" value="Trp_repressor/repl_initiator"/>
</dbReference>
<organism evidence="2 3">
    <name type="scientific">Shinella oryzae</name>
    <dbReference type="NCBI Taxonomy" id="2871820"/>
    <lineage>
        <taxon>Bacteria</taxon>
        <taxon>Pseudomonadati</taxon>
        <taxon>Pseudomonadota</taxon>
        <taxon>Alphaproteobacteria</taxon>
        <taxon>Hyphomicrobiales</taxon>
        <taxon>Rhizobiaceae</taxon>
        <taxon>Shinella</taxon>
    </lineage>
</organism>
<sequence length="133" mass="14896">MTKQIVEVITSVERRRRWSREEKERLVAATLEPTGSVSEIARSAGIHVSQLFRWRKELCQISASSVPQLVPVEFVGTLLEPPTPASPEPPPAARSRKKASMVMIELGGGRRLRVESDIDTEALARILDVLERR</sequence>
<name>A0ABY9K3Q4_9HYPH</name>
<evidence type="ECO:0000313" key="2">
    <source>
        <dbReference type="EMBL" id="WLS01472.1"/>
    </source>
</evidence>
<dbReference type="PANTHER" id="PTHR37936:SF3">
    <property type="entry name" value="TRANSPOSASE INSC FOR INSERTION ELEMENT IS2A-RELATED"/>
    <property type="match status" value="1"/>
</dbReference>
<dbReference type="RefSeq" id="WP_306156390.1">
    <property type="nucleotide sequence ID" value="NZ_CP132314.1"/>
</dbReference>
<dbReference type="Proteomes" id="UP001225788">
    <property type="component" value="Chromosome"/>
</dbReference>
<keyword evidence="3" id="KW-1185">Reference proteome</keyword>
<proteinExistence type="predicted"/>
<dbReference type="PANTHER" id="PTHR37936">
    <property type="entry name" value="TRANSPOSASE INSC FOR INSERTION ELEMENT IS2A-RELATED"/>
    <property type="match status" value="1"/>
</dbReference>
<feature type="compositionally biased region" description="Pro residues" evidence="1">
    <location>
        <begin position="81"/>
        <end position="92"/>
    </location>
</feature>
<dbReference type="Pfam" id="PF01527">
    <property type="entry name" value="HTH_Tnp_1"/>
    <property type="match status" value="1"/>
</dbReference>
<protein>
    <submittedName>
        <fullName evidence="2">Transposase</fullName>
    </submittedName>
</protein>
<dbReference type="EMBL" id="CP132314">
    <property type="protein sequence ID" value="WLS01472.1"/>
    <property type="molecule type" value="Genomic_DNA"/>
</dbReference>
<dbReference type="NCBIfam" id="NF047595">
    <property type="entry name" value="IS66_ISRel24_TnpA"/>
    <property type="match status" value="1"/>
</dbReference>
<feature type="region of interest" description="Disordered" evidence="1">
    <location>
        <begin position="79"/>
        <end position="98"/>
    </location>
</feature>
<reference evidence="2 3" key="1">
    <citation type="submission" date="2023-08" db="EMBL/GenBank/DDBJ databases">
        <title>Pathogen: clinical or host-associated sample.</title>
        <authorList>
            <person name="Hergert J."/>
            <person name="Casey R."/>
            <person name="Wagner J."/>
            <person name="Young E.L."/>
            <person name="Oakeson K.F."/>
        </authorList>
    </citation>
    <scope>NUCLEOTIDE SEQUENCE [LARGE SCALE GENOMIC DNA]</scope>
    <source>
        <strain evidence="2 3">UPHL-collab-2</strain>
    </source>
</reference>
<evidence type="ECO:0000256" key="1">
    <source>
        <dbReference type="SAM" id="MobiDB-lite"/>
    </source>
</evidence>